<sequence>MQKVTQDLPKANRSSLIYMVHYGLYLEGMFASNGLQTNVTHNTKIQPQPVISFGFEPLPQFEKMPPVSFSQTPGPLGDLFHSSGCSHAAKIPLSGSLVTTAGQPGFDLKTCQLVTSSLRDEVNACFDCVEAALESAGILQGLAAVHKFTAFLIDMKVEETMMEVWRSRVPGHRPTWVTVGVAELAVPGMHLELQAEAVLLE</sequence>
<evidence type="ECO:0000313" key="2">
    <source>
        <dbReference type="Proteomes" id="UP001065298"/>
    </source>
</evidence>
<proteinExistence type="predicted"/>
<reference evidence="1" key="1">
    <citation type="submission" date="2022-06" db="EMBL/GenBank/DDBJ databases">
        <title>Fusarium solani species complex genomes reveal bases of compartmentalisation and animal pathogenesis.</title>
        <authorList>
            <person name="Tsai I.J."/>
        </authorList>
    </citation>
    <scope>NUCLEOTIDE SEQUENCE</scope>
    <source>
        <strain evidence="1">Fu6.1</strain>
    </source>
</reference>
<comment type="caution">
    <text evidence="1">The sequence shown here is derived from an EMBL/GenBank/DDBJ whole genome shotgun (WGS) entry which is preliminary data.</text>
</comment>
<dbReference type="EMBL" id="CM046505">
    <property type="protein sequence ID" value="KAI8675692.1"/>
    <property type="molecule type" value="Genomic_DNA"/>
</dbReference>
<accession>A0ACC0R803</accession>
<evidence type="ECO:0000313" key="1">
    <source>
        <dbReference type="EMBL" id="KAI8675692.1"/>
    </source>
</evidence>
<protein>
    <submittedName>
        <fullName evidence="1">Uncharacterized protein</fullName>
    </submittedName>
</protein>
<keyword evidence="2" id="KW-1185">Reference proteome</keyword>
<name>A0ACC0R803_9HYPO</name>
<gene>
    <name evidence="1" type="ORF">NCS57_00471000</name>
</gene>
<dbReference type="Proteomes" id="UP001065298">
    <property type="component" value="Chromosome 3"/>
</dbReference>
<organism evidence="1 2">
    <name type="scientific">Fusarium keratoplasticum</name>
    <dbReference type="NCBI Taxonomy" id="1328300"/>
    <lineage>
        <taxon>Eukaryota</taxon>
        <taxon>Fungi</taxon>
        <taxon>Dikarya</taxon>
        <taxon>Ascomycota</taxon>
        <taxon>Pezizomycotina</taxon>
        <taxon>Sordariomycetes</taxon>
        <taxon>Hypocreomycetidae</taxon>
        <taxon>Hypocreales</taxon>
        <taxon>Nectriaceae</taxon>
        <taxon>Fusarium</taxon>
        <taxon>Fusarium solani species complex</taxon>
    </lineage>
</organism>